<dbReference type="InterPro" id="IPR009045">
    <property type="entry name" value="Zn_M74/Hedgehog-like"/>
</dbReference>
<reference evidence="2 3" key="3">
    <citation type="submission" date="2023-06" db="EMBL/GenBank/DDBJ databases">
        <authorList>
            <person name="Zeman M."/>
            <person name="Kubasova T."/>
            <person name="Jahodarova E."/>
            <person name="Nykrynova M."/>
            <person name="Rychlik I."/>
        </authorList>
    </citation>
    <scope>NUCLEOTIDE SEQUENCE [LARGE SCALE GENOMIC DNA]</scope>
    <source>
        <strain evidence="2 3">ET340</strain>
    </source>
</reference>
<dbReference type="CDD" id="cd14849">
    <property type="entry name" value="DD-dipeptidase_VanXYc"/>
    <property type="match status" value="1"/>
</dbReference>
<dbReference type="EMBL" id="JAUDCL010000060">
    <property type="protein sequence ID" value="MDM8202694.1"/>
    <property type="molecule type" value="Genomic_DNA"/>
</dbReference>
<comment type="caution">
    <text evidence="2">The sequence shown here is derived from an EMBL/GenBank/DDBJ whole genome shotgun (WGS) entry which is preliminary data.</text>
</comment>
<name>A0ABT7UUW6_9FIRM</name>
<proteinExistence type="predicted"/>
<dbReference type="Gene3D" id="3.30.200.180">
    <property type="match status" value="1"/>
</dbReference>
<dbReference type="Gene3D" id="3.30.1380.10">
    <property type="match status" value="1"/>
</dbReference>
<reference evidence="2 3" key="1">
    <citation type="submission" date="2023-06" db="EMBL/GenBank/DDBJ databases">
        <title>Identification and characterization of horizontal gene transfer across gut microbiota members of farm animals based on homology search.</title>
        <authorList>
            <person name="Schwarzerova J."/>
            <person name="Nykrynova M."/>
            <person name="Jureckova K."/>
            <person name="Cejkova D."/>
            <person name="Rychlik I."/>
        </authorList>
    </citation>
    <scope>NUCLEOTIDE SEQUENCE [LARGE SCALE GENOMIC DNA]</scope>
    <source>
        <strain evidence="2 3">ET340</strain>
    </source>
</reference>
<accession>A0ABT7UUW6</accession>
<evidence type="ECO:0000313" key="2">
    <source>
        <dbReference type="EMBL" id="MDM8202694.1"/>
    </source>
</evidence>
<dbReference type="SUPFAM" id="SSF55166">
    <property type="entry name" value="Hedgehog/DD-peptidase"/>
    <property type="match status" value="1"/>
</dbReference>
<dbReference type="PANTHER" id="PTHR34385:SF1">
    <property type="entry name" value="PEPTIDOGLYCAN L-ALANYL-D-GLUTAMATE ENDOPEPTIDASE CWLK"/>
    <property type="match status" value="1"/>
</dbReference>
<protein>
    <submittedName>
        <fullName evidence="2">M15 family metallopeptidase</fullName>
    </submittedName>
</protein>
<dbReference type="Proteomes" id="UP001529380">
    <property type="component" value="Unassembled WGS sequence"/>
</dbReference>
<gene>
    <name evidence="2" type="ORF">QUW08_15540</name>
</gene>
<dbReference type="RefSeq" id="WP_289600901.1">
    <property type="nucleotide sequence ID" value="NZ_JAUDCL010000060.1"/>
</dbReference>
<dbReference type="InterPro" id="IPR003709">
    <property type="entry name" value="VanY-like_core_dom"/>
</dbReference>
<evidence type="ECO:0000313" key="3">
    <source>
        <dbReference type="Proteomes" id="UP001529380"/>
    </source>
</evidence>
<sequence>MSRHPQTGPLLLVNASHPLPISKTPDLVCADPRWPEVQLDRQAAGQLRACIRAVKGENAIVPVSGWRSLDQQQAIWDDTIRQEGEAFTRQYVALPGCSEHQTGLAIDLGLAAETIDFIRPNFPYSGVCGAFRKLAACYGFILRYPAGKESITGIAHEPWHFRYVGTPHARFMTDQCLVLEEYVELLRRKHSKQPLLVPAGSRIYRIRSCRELFREDLDAALAGRCQISSDNCGGYIVTDWR</sequence>
<dbReference type="PANTHER" id="PTHR34385">
    <property type="entry name" value="D-ALANYL-D-ALANINE CARBOXYPEPTIDASE"/>
    <property type="match status" value="1"/>
</dbReference>
<feature type="domain" description="D-alanyl-D-alanine carboxypeptidase-like core" evidence="1">
    <location>
        <begin position="38"/>
        <end position="165"/>
    </location>
</feature>
<keyword evidence="3" id="KW-1185">Reference proteome</keyword>
<evidence type="ECO:0000259" key="1">
    <source>
        <dbReference type="Pfam" id="PF02557"/>
    </source>
</evidence>
<organism evidence="2 3">
    <name type="scientific">Allofournierella massiliensis</name>
    <dbReference type="NCBI Taxonomy" id="1650663"/>
    <lineage>
        <taxon>Bacteria</taxon>
        <taxon>Bacillati</taxon>
        <taxon>Bacillota</taxon>
        <taxon>Clostridia</taxon>
        <taxon>Eubacteriales</taxon>
        <taxon>Oscillospiraceae</taxon>
        <taxon>Allofournierella</taxon>
    </lineage>
</organism>
<reference evidence="3" key="2">
    <citation type="submission" date="2023-06" db="EMBL/GenBank/DDBJ databases">
        <title>Identification and characterization of horizontal gene transfer across gut microbiota members of farm animals based on homology search.</title>
        <authorList>
            <person name="Zeman M."/>
            <person name="Kubasova T."/>
            <person name="Jahodarova E."/>
            <person name="Nykrynova M."/>
            <person name="Rychlik I."/>
        </authorList>
    </citation>
    <scope>NUCLEOTIDE SEQUENCE [LARGE SCALE GENOMIC DNA]</scope>
    <source>
        <strain evidence="3">ET340</strain>
    </source>
</reference>
<dbReference type="Pfam" id="PF02557">
    <property type="entry name" value="VanY"/>
    <property type="match status" value="1"/>
</dbReference>
<dbReference type="InterPro" id="IPR052179">
    <property type="entry name" value="DD-CPase-like"/>
</dbReference>